<accession>A0A921R3H7</accession>
<keyword evidence="14 26" id="KW-0547">Nucleotide-binding</keyword>
<dbReference type="InterPro" id="IPR011009">
    <property type="entry name" value="Kinase-like_dom_sf"/>
</dbReference>
<dbReference type="InterPro" id="IPR055414">
    <property type="entry name" value="LRR_R13L4/SHOC2-like"/>
</dbReference>
<reference evidence="30" key="2">
    <citation type="submission" date="2020-10" db="EMBL/GenBank/DDBJ databases">
        <authorList>
            <person name="Cooper E.A."/>
            <person name="Brenton Z.W."/>
            <person name="Flinn B.S."/>
            <person name="Jenkins J."/>
            <person name="Shu S."/>
            <person name="Flowers D."/>
            <person name="Luo F."/>
            <person name="Wang Y."/>
            <person name="Xia P."/>
            <person name="Barry K."/>
            <person name="Daum C."/>
            <person name="Lipzen A."/>
            <person name="Yoshinaga Y."/>
            <person name="Schmutz J."/>
            <person name="Saski C."/>
            <person name="Vermerris W."/>
            <person name="Kresovich S."/>
        </authorList>
    </citation>
    <scope>NUCLEOTIDE SEQUENCE</scope>
</reference>
<name>A0A921R3H7_SORBI</name>
<dbReference type="Proteomes" id="UP000807115">
    <property type="component" value="Chromosome 4"/>
</dbReference>
<evidence type="ECO:0000256" key="23">
    <source>
        <dbReference type="ARBA" id="ARBA00054320"/>
    </source>
</evidence>
<evidence type="ECO:0000256" key="14">
    <source>
        <dbReference type="ARBA" id="ARBA00022741"/>
    </source>
</evidence>
<dbReference type="SMART" id="SM00369">
    <property type="entry name" value="LRR_TYP"/>
    <property type="match status" value="13"/>
</dbReference>
<dbReference type="FunFam" id="3.80.10.10:FF:000095">
    <property type="entry name" value="LRR receptor-like serine/threonine-protein kinase GSO1"/>
    <property type="match status" value="1"/>
</dbReference>
<dbReference type="EMBL" id="CM027683">
    <property type="protein sequence ID" value="KAG0531786.1"/>
    <property type="molecule type" value="Genomic_DNA"/>
</dbReference>
<dbReference type="InterPro" id="IPR008271">
    <property type="entry name" value="Ser/Thr_kinase_AS"/>
</dbReference>
<evidence type="ECO:0000256" key="9">
    <source>
        <dbReference type="ARBA" id="ARBA00022614"/>
    </source>
</evidence>
<dbReference type="GO" id="GO:0005886">
    <property type="term" value="C:plasma membrane"/>
    <property type="evidence" value="ECO:0007669"/>
    <property type="project" value="UniProtKB-SubCell"/>
</dbReference>
<comment type="catalytic activity">
    <reaction evidence="21">
        <text>L-threonyl-[protein] + ATP = O-phospho-L-threonyl-[protein] + ADP + H(+)</text>
        <dbReference type="Rhea" id="RHEA:46608"/>
        <dbReference type="Rhea" id="RHEA-COMP:11060"/>
        <dbReference type="Rhea" id="RHEA-COMP:11605"/>
        <dbReference type="ChEBI" id="CHEBI:15378"/>
        <dbReference type="ChEBI" id="CHEBI:30013"/>
        <dbReference type="ChEBI" id="CHEBI:30616"/>
        <dbReference type="ChEBI" id="CHEBI:61977"/>
        <dbReference type="ChEBI" id="CHEBI:456216"/>
        <dbReference type="EC" id="2.7.11.1"/>
    </reaction>
</comment>
<keyword evidence="9" id="KW-0433">Leucine-rich repeat</keyword>
<evidence type="ECO:0000256" key="6">
    <source>
        <dbReference type="ARBA" id="ARBA00022475"/>
    </source>
</evidence>
<dbReference type="PANTHER" id="PTHR27008">
    <property type="entry name" value="OS04G0122200 PROTEIN"/>
    <property type="match status" value="1"/>
</dbReference>
<comment type="similarity">
    <text evidence="4">Belongs to the protein kinase superfamily. Ser/Thr protein kinase family.</text>
</comment>
<evidence type="ECO:0000256" key="28">
    <source>
        <dbReference type="SAM" id="SignalP"/>
    </source>
</evidence>
<dbReference type="EC" id="2.7.11.1" evidence="5"/>
<dbReference type="SMART" id="SM00365">
    <property type="entry name" value="LRR_SD22"/>
    <property type="match status" value="6"/>
</dbReference>
<dbReference type="FunFam" id="3.80.10.10:FF:000288">
    <property type="entry name" value="LRR receptor-like serine/threonine-protein kinase EFR"/>
    <property type="match status" value="1"/>
</dbReference>
<dbReference type="Pfam" id="PF07714">
    <property type="entry name" value="PK_Tyr_Ser-Thr"/>
    <property type="match status" value="1"/>
</dbReference>
<evidence type="ECO:0000259" key="29">
    <source>
        <dbReference type="PROSITE" id="PS50011"/>
    </source>
</evidence>
<evidence type="ECO:0000313" key="30">
    <source>
        <dbReference type="EMBL" id="KAG0531786.1"/>
    </source>
</evidence>
<feature type="chain" id="PRO_5036849564" description="Receptor kinase-like protein Xa21" evidence="28">
    <location>
        <begin position="31"/>
        <end position="1302"/>
    </location>
</feature>
<keyword evidence="12 28" id="KW-0732">Signal</keyword>
<dbReference type="PROSITE" id="PS00107">
    <property type="entry name" value="PROTEIN_KINASE_ATP"/>
    <property type="match status" value="1"/>
</dbReference>
<dbReference type="Pfam" id="PF23598">
    <property type="entry name" value="LRR_14"/>
    <property type="match status" value="2"/>
</dbReference>
<dbReference type="InterPro" id="IPR001245">
    <property type="entry name" value="Ser-Thr/Tyr_kinase_cat_dom"/>
</dbReference>
<gene>
    <name evidence="30" type="ORF">BDA96_04G052400</name>
</gene>
<evidence type="ECO:0000256" key="8">
    <source>
        <dbReference type="ARBA" id="ARBA00022553"/>
    </source>
</evidence>
<evidence type="ECO:0000256" key="13">
    <source>
        <dbReference type="ARBA" id="ARBA00022737"/>
    </source>
</evidence>
<keyword evidence="20" id="KW-0325">Glycoprotein</keyword>
<dbReference type="FunFam" id="3.80.10.10:FF:000041">
    <property type="entry name" value="LRR receptor-like serine/threonine-protein kinase ERECTA"/>
    <property type="match status" value="1"/>
</dbReference>
<dbReference type="InterPro" id="IPR032675">
    <property type="entry name" value="LRR_dom_sf"/>
</dbReference>
<evidence type="ECO:0000256" key="21">
    <source>
        <dbReference type="ARBA" id="ARBA00047899"/>
    </source>
</evidence>
<dbReference type="PANTHER" id="PTHR27008:SF538">
    <property type="entry name" value="PROTEIN KINASE DOMAIN-CONTAINING PROTEIN"/>
    <property type="match status" value="1"/>
</dbReference>
<evidence type="ECO:0000256" key="20">
    <source>
        <dbReference type="ARBA" id="ARBA00023180"/>
    </source>
</evidence>
<dbReference type="Pfam" id="PF13855">
    <property type="entry name" value="LRR_8"/>
    <property type="match status" value="1"/>
</dbReference>
<dbReference type="FunFam" id="1.10.510.10:FF:000358">
    <property type="entry name" value="Putative leucine-rich repeat receptor-like serine/threonine-protein kinase"/>
    <property type="match status" value="1"/>
</dbReference>
<evidence type="ECO:0000256" key="17">
    <source>
        <dbReference type="ARBA" id="ARBA00022989"/>
    </source>
</evidence>
<keyword evidence="13" id="KW-0677">Repeat</keyword>
<evidence type="ECO:0000256" key="11">
    <source>
        <dbReference type="ARBA" id="ARBA00022692"/>
    </source>
</evidence>
<dbReference type="PROSITE" id="PS00108">
    <property type="entry name" value="PROTEIN_KINASE_ST"/>
    <property type="match status" value="1"/>
</dbReference>
<evidence type="ECO:0000256" key="18">
    <source>
        <dbReference type="ARBA" id="ARBA00023136"/>
    </source>
</evidence>
<dbReference type="InterPro" id="IPR017441">
    <property type="entry name" value="Protein_kinase_ATP_BS"/>
</dbReference>
<evidence type="ECO:0000256" key="25">
    <source>
        <dbReference type="ARBA" id="ARBA00072040"/>
    </source>
</evidence>
<evidence type="ECO:0000256" key="2">
    <source>
        <dbReference type="ARBA" id="ARBA00004389"/>
    </source>
</evidence>
<evidence type="ECO:0000256" key="12">
    <source>
        <dbReference type="ARBA" id="ARBA00022729"/>
    </source>
</evidence>
<evidence type="ECO:0000256" key="27">
    <source>
        <dbReference type="SAM" id="Phobius"/>
    </source>
</evidence>
<dbReference type="GO" id="GO:0005524">
    <property type="term" value="F:ATP binding"/>
    <property type="evidence" value="ECO:0007669"/>
    <property type="project" value="UniProtKB-UniRule"/>
</dbReference>
<protein>
    <recommendedName>
        <fullName evidence="25">Receptor kinase-like protein Xa21</fullName>
        <ecNumber evidence="5">2.7.11.1</ecNumber>
    </recommendedName>
</protein>
<comment type="caution">
    <text evidence="30">The sequence shown here is derived from an EMBL/GenBank/DDBJ whole genome shotgun (WGS) entry which is preliminary data.</text>
</comment>
<dbReference type="Pfam" id="PF00560">
    <property type="entry name" value="LRR_1"/>
    <property type="match status" value="7"/>
</dbReference>
<dbReference type="SUPFAM" id="SSF52047">
    <property type="entry name" value="RNI-like"/>
    <property type="match status" value="2"/>
</dbReference>
<dbReference type="Gene3D" id="3.80.10.10">
    <property type="entry name" value="Ribonuclease Inhibitor"/>
    <property type="match status" value="3"/>
</dbReference>
<evidence type="ECO:0000256" key="4">
    <source>
        <dbReference type="ARBA" id="ARBA00008684"/>
    </source>
</evidence>
<keyword evidence="16 26" id="KW-0067">ATP-binding</keyword>
<proteinExistence type="inferred from homology"/>
<dbReference type="InterPro" id="IPR001611">
    <property type="entry name" value="Leu-rich_rpt"/>
</dbReference>
<sequence length="1302" mass="140822">MVVLLIKPPLSKLAFFLICLATFVAQTSLAAHGAMAPHRPHAPNSDQLALMSFKSLVTSDPSRALASSWGNMSVPMCRWRGVACGLRGHRRGHVVSLDLPELNLTGTITPALGNLTYLRRLNLSSNGFQGILPPELGNIHDLETLQITYNSLSGQIPPSLSNCSHLIEISLDDNNFHGGVPSELGSLHHLQILSLGKNRLTGTIPPTIASLVNLKKLVLRYNNMTGEIPAEVGSLANLNVLNLGANQFSGTIPSSLGNLSALMVLYAFKNQFEGSIPPLQHLSSLRVLGLGGNKLQGTIPSWLGNLSSLGYLDLQQNGLVGQIPESLGNLEMLTTLSLSLNNLSGPIPSSLGNLYALTQLALPYNELEGPLPPLMFNNLSSLELLTVEYNHLNGTLPPNIGSNLPKLKYFLVSDNEFQGMLPSSLCNASMLQVIETVENFLSGTIPECLGAKQTSLSAVTIAQNQFQATNDADWSFVASLTNCSNLVVLDVNSNNLHGMLPNSIGNLSTQLEFLNIGNNNITGTITEGIGNLVNLQTLSMPQNFLIGAIPASIGNLNKLSELSLYDNALSGPLPVTLGNLTQLTRLLLGRNAISGPIPSTLSHCPLEVLDLSHNNLSGPTPKELFSISTLSRFINISHNSLSGSLPSEVGSLENLNGLDLSYNMISGDIPSSIGGCQSLEFLNLSGNVLQGTIPPSLGNLKGLVGLDLSRNNLSGTIPEILARLTGLSILDLTFNKLQGGVPSDGVFLNATKILITGNDGLCGGIPQLGLPPCTTQTTKKPHRKLVITVSVCSAFACVTLVFALFALQQRRRQKTKSHQQSSALSEKYMRVSYAELVNATNGFASENLIGAGSFGSVYKGTMRSNDEQIVIAVKVLNLMQRGASQSFVAECETLRCARHRNLVKILTICSSIDFKGHDFKALVYEFLPNGNLDQWLHKHIIEDGEPKALDLTARLNAAIDVASSLDYLHQHKPTPIVHCDLKPSNVLLDSSMVARVGDFGLARFLHQDIGTSSGWASMRGSIGYAAPEYGLGNEVSTHGDVYSYGILLLEMFTGKRPTDNEFGEAMELRKYVEMALPDRVACLIHIHLVVPSGEEQKPSWRGRARRHAWWAVRVCSRGSDARYSHREEASDQAGRLWRQPGVRHGQDCRRVRGSRHDALRLVAPCSVYAYSARTTYSVPVTVLLWQRNSVCRAHVTFLVLYQERCTHYVPATTDMGSCAATAVVVPEQDARGAAEELGEAEFGDVRLHPSPRAHSADGVLLPEAPEHVVMFLNRVIFHAVGRPRITCKLCNYGLTILKRFVS</sequence>
<evidence type="ECO:0000256" key="10">
    <source>
        <dbReference type="ARBA" id="ARBA00022679"/>
    </source>
</evidence>
<comment type="catalytic activity">
    <reaction evidence="22">
        <text>L-seryl-[protein] + ATP = O-phospho-L-seryl-[protein] + ADP + H(+)</text>
        <dbReference type="Rhea" id="RHEA:17989"/>
        <dbReference type="Rhea" id="RHEA-COMP:9863"/>
        <dbReference type="Rhea" id="RHEA-COMP:11604"/>
        <dbReference type="ChEBI" id="CHEBI:15378"/>
        <dbReference type="ChEBI" id="CHEBI:29999"/>
        <dbReference type="ChEBI" id="CHEBI:30616"/>
        <dbReference type="ChEBI" id="CHEBI:83421"/>
        <dbReference type="ChEBI" id="CHEBI:456216"/>
        <dbReference type="EC" id="2.7.11.1"/>
    </reaction>
</comment>
<dbReference type="InterPro" id="IPR013210">
    <property type="entry name" value="LRR_N_plant-typ"/>
</dbReference>
<dbReference type="InterPro" id="IPR051809">
    <property type="entry name" value="Plant_receptor-like_S/T_kinase"/>
</dbReference>
<keyword evidence="10" id="KW-0808">Transferase</keyword>
<comment type="subcellular location">
    <subcellularLocation>
        <location evidence="1">Cell membrane</location>
        <topology evidence="1">Single-pass membrane protein</topology>
    </subcellularLocation>
    <subcellularLocation>
        <location evidence="2">Endoplasmic reticulum membrane</location>
        <topology evidence="2">Single-pass membrane protein</topology>
    </subcellularLocation>
    <subcellularLocation>
        <location evidence="3">Membrane</location>
        <topology evidence="3">Single-pass type I membrane protein</topology>
    </subcellularLocation>
</comment>
<evidence type="ECO:0000256" key="26">
    <source>
        <dbReference type="PROSITE-ProRule" id="PRU10141"/>
    </source>
</evidence>
<dbReference type="GO" id="GO:0004674">
    <property type="term" value="F:protein serine/threonine kinase activity"/>
    <property type="evidence" value="ECO:0007669"/>
    <property type="project" value="UniProtKB-KW"/>
</dbReference>
<feature type="transmembrane region" description="Helical" evidence="27">
    <location>
        <begin position="785"/>
        <end position="807"/>
    </location>
</feature>
<evidence type="ECO:0000256" key="1">
    <source>
        <dbReference type="ARBA" id="ARBA00004162"/>
    </source>
</evidence>
<evidence type="ECO:0000256" key="16">
    <source>
        <dbReference type="ARBA" id="ARBA00022840"/>
    </source>
</evidence>
<organism evidence="30 31">
    <name type="scientific">Sorghum bicolor</name>
    <name type="common">Sorghum</name>
    <name type="synonym">Sorghum vulgare</name>
    <dbReference type="NCBI Taxonomy" id="4558"/>
    <lineage>
        <taxon>Eukaryota</taxon>
        <taxon>Viridiplantae</taxon>
        <taxon>Streptophyta</taxon>
        <taxon>Embryophyta</taxon>
        <taxon>Tracheophyta</taxon>
        <taxon>Spermatophyta</taxon>
        <taxon>Magnoliopsida</taxon>
        <taxon>Liliopsida</taxon>
        <taxon>Poales</taxon>
        <taxon>Poaceae</taxon>
        <taxon>PACMAD clade</taxon>
        <taxon>Panicoideae</taxon>
        <taxon>Andropogonodae</taxon>
        <taxon>Andropogoneae</taxon>
        <taxon>Sorghinae</taxon>
        <taxon>Sorghum</taxon>
    </lineage>
</organism>
<keyword evidence="11 27" id="KW-0812">Transmembrane</keyword>
<keyword evidence="6" id="KW-1003">Cell membrane</keyword>
<evidence type="ECO:0000256" key="5">
    <source>
        <dbReference type="ARBA" id="ARBA00012513"/>
    </source>
</evidence>
<evidence type="ECO:0000256" key="7">
    <source>
        <dbReference type="ARBA" id="ARBA00022527"/>
    </source>
</evidence>
<comment type="function">
    <text evidence="23">Receptor kinase that detects X.oryzae pv. oryzae protein Ax21 to promote innate immunity. Following X.oryzae pv. oryzae protein Ax21 detection, undergoes cleavage, releasing the processed protein kinase Xa21 chain.</text>
</comment>
<keyword evidence="17 27" id="KW-1133">Transmembrane helix</keyword>
<evidence type="ECO:0000256" key="22">
    <source>
        <dbReference type="ARBA" id="ARBA00048679"/>
    </source>
</evidence>
<dbReference type="SMART" id="SM00220">
    <property type="entry name" value="S_TKc"/>
    <property type="match status" value="1"/>
</dbReference>
<dbReference type="SUPFAM" id="SSF56112">
    <property type="entry name" value="Protein kinase-like (PK-like)"/>
    <property type="match status" value="1"/>
</dbReference>
<dbReference type="InterPro" id="IPR003591">
    <property type="entry name" value="Leu-rich_rpt_typical-subtyp"/>
</dbReference>
<feature type="signal peptide" evidence="28">
    <location>
        <begin position="1"/>
        <end position="30"/>
    </location>
</feature>
<keyword evidence="15" id="KW-0418">Kinase</keyword>
<dbReference type="Gene3D" id="3.30.200.20">
    <property type="entry name" value="Phosphorylase Kinase, domain 1"/>
    <property type="match status" value="1"/>
</dbReference>
<feature type="domain" description="Protein kinase" evidence="29">
    <location>
        <begin position="843"/>
        <end position="1110"/>
    </location>
</feature>
<evidence type="ECO:0000256" key="19">
    <source>
        <dbReference type="ARBA" id="ARBA00023170"/>
    </source>
</evidence>
<dbReference type="FunFam" id="3.80.10.10:FF:000627">
    <property type="entry name" value="Probable leucine-rich repeat receptor-like protein kinase At2g33170"/>
    <property type="match status" value="1"/>
</dbReference>
<comment type="function">
    <text evidence="24">The processed protein kinase Xa21 chain released by protein cleavage after X.oryzae pv. oryzae protein Ax21 detection translocates into the nucleus where it can bind and regulate WRKY62, a transcription factor. Confers resistance to the bacterial pathogen X.oryzae pv. oryzae (Xoo).</text>
</comment>
<evidence type="ECO:0000256" key="15">
    <source>
        <dbReference type="ARBA" id="ARBA00022777"/>
    </source>
</evidence>
<keyword evidence="19" id="KW-0675">Receptor</keyword>
<keyword evidence="7" id="KW-0723">Serine/threonine-protein kinase</keyword>
<dbReference type="PROSITE" id="PS50011">
    <property type="entry name" value="PROTEIN_KINASE_DOM"/>
    <property type="match status" value="1"/>
</dbReference>
<evidence type="ECO:0000313" key="31">
    <source>
        <dbReference type="Proteomes" id="UP000807115"/>
    </source>
</evidence>
<dbReference type="FunFam" id="3.30.200.20:FF:000432">
    <property type="entry name" value="LRR receptor-like serine/threonine-protein kinase EFR"/>
    <property type="match status" value="1"/>
</dbReference>
<dbReference type="Pfam" id="PF08263">
    <property type="entry name" value="LRRNT_2"/>
    <property type="match status" value="1"/>
</dbReference>
<feature type="binding site" evidence="26">
    <location>
        <position position="874"/>
    </location>
    <ligand>
        <name>ATP</name>
        <dbReference type="ChEBI" id="CHEBI:30616"/>
    </ligand>
</feature>
<dbReference type="InterPro" id="IPR000719">
    <property type="entry name" value="Prot_kinase_dom"/>
</dbReference>
<reference evidence="30" key="1">
    <citation type="journal article" date="2019" name="BMC Genomics">
        <title>A new reference genome for Sorghum bicolor reveals high levels of sequence similarity between sweet and grain genotypes: implications for the genetics of sugar metabolism.</title>
        <authorList>
            <person name="Cooper E.A."/>
            <person name="Brenton Z.W."/>
            <person name="Flinn B.S."/>
            <person name="Jenkins J."/>
            <person name="Shu S."/>
            <person name="Flowers D."/>
            <person name="Luo F."/>
            <person name="Wang Y."/>
            <person name="Xia P."/>
            <person name="Barry K."/>
            <person name="Daum C."/>
            <person name="Lipzen A."/>
            <person name="Yoshinaga Y."/>
            <person name="Schmutz J."/>
            <person name="Saski C."/>
            <person name="Vermerris W."/>
            <person name="Kresovich S."/>
        </authorList>
    </citation>
    <scope>NUCLEOTIDE SEQUENCE</scope>
</reference>
<evidence type="ECO:0000256" key="24">
    <source>
        <dbReference type="ARBA" id="ARBA00056628"/>
    </source>
</evidence>
<keyword evidence="18 27" id="KW-0472">Membrane</keyword>
<keyword evidence="8" id="KW-0597">Phosphoprotein</keyword>
<evidence type="ECO:0000256" key="3">
    <source>
        <dbReference type="ARBA" id="ARBA00004479"/>
    </source>
</evidence>
<dbReference type="GO" id="GO:0005789">
    <property type="term" value="C:endoplasmic reticulum membrane"/>
    <property type="evidence" value="ECO:0007669"/>
    <property type="project" value="UniProtKB-SubCell"/>
</dbReference>
<dbReference type="Gene3D" id="1.10.510.10">
    <property type="entry name" value="Transferase(Phosphotransferase) domain 1"/>
    <property type="match status" value="1"/>
</dbReference>